<name>A0A096H9I0_COMTE</name>
<sequence>MESCQRHSTAEDHQWNASGICDEVTLGAKLASVRGVWARFLAPQCLAPWAAIDAGSAPINLVMLPQTHQRGLVQTLLGVIGIQCTQAPPAGYTTSITEGLRKIFPWDACLQHAQDAIERCFTAHS</sequence>
<dbReference type="AlphaFoldDB" id="A0A096H9I0"/>
<proteinExistence type="predicted"/>
<evidence type="ECO:0000313" key="2">
    <source>
        <dbReference type="Proteomes" id="UP000029553"/>
    </source>
</evidence>
<organism evidence="1 2">
    <name type="scientific">Comamonas testosteroni</name>
    <name type="common">Pseudomonas testosteroni</name>
    <dbReference type="NCBI Taxonomy" id="285"/>
    <lineage>
        <taxon>Bacteria</taxon>
        <taxon>Pseudomonadati</taxon>
        <taxon>Pseudomonadota</taxon>
        <taxon>Betaproteobacteria</taxon>
        <taxon>Burkholderiales</taxon>
        <taxon>Comamonadaceae</taxon>
        <taxon>Comamonas</taxon>
    </lineage>
</organism>
<dbReference type="EMBL" id="AWOR01000083">
    <property type="protein sequence ID" value="KGH25472.1"/>
    <property type="molecule type" value="Genomic_DNA"/>
</dbReference>
<protein>
    <submittedName>
        <fullName evidence="1">Uncharacterized protein</fullName>
    </submittedName>
</protein>
<reference evidence="1 2" key="1">
    <citation type="submission" date="2013-09" db="EMBL/GenBank/DDBJ databases">
        <title>High correlation between genotypes and phenotypes of environmental bacteria Comamonas testosteroni strains.</title>
        <authorList>
            <person name="Liu L."/>
            <person name="Zhu W."/>
            <person name="Xia X."/>
            <person name="Xu B."/>
            <person name="Luo M."/>
            <person name="Wang G."/>
        </authorList>
    </citation>
    <scope>NUCLEOTIDE SEQUENCE [LARGE SCALE GENOMIC DNA]</scope>
    <source>
        <strain evidence="1 2">JL40</strain>
    </source>
</reference>
<dbReference type="Proteomes" id="UP000029553">
    <property type="component" value="Unassembled WGS sequence"/>
</dbReference>
<accession>A0A096H9I0</accession>
<gene>
    <name evidence="1" type="ORF">P353_24975</name>
</gene>
<comment type="caution">
    <text evidence="1">The sequence shown here is derived from an EMBL/GenBank/DDBJ whole genome shotgun (WGS) entry which is preliminary data.</text>
</comment>
<evidence type="ECO:0000313" key="1">
    <source>
        <dbReference type="EMBL" id="KGH25472.1"/>
    </source>
</evidence>